<dbReference type="NCBIfam" id="NF047356">
    <property type="entry name" value="RNA_bind_RnpM"/>
    <property type="match status" value="1"/>
</dbReference>
<dbReference type="AlphaFoldDB" id="A0A9D1GU21"/>
<feature type="region of interest" description="Disordered" evidence="1">
    <location>
        <begin position="1"/>
        <end position="20"/>
    </location>
</feature>
<feature type="domain" description="YlxR" evidence="2">
    <location>
        <begin position="18"/>
        <end position="91"/>
    </location>
</feature>
<dbReference type="SUPFAM" id="SSF64376">
    <property type="entry name" value="YlxR-like"/>
    <property type="match status" value="1"/>
</dbReference>
<sequence>MAKQNKQPKKALKKPPVRTCLGCGEPKEKRELIRIVRTPEGEISVDPTGKKSGRGAYICPNAECLKMARRAKRLERAFSADIPAEVYERLEAELKEGAADEEK</sequence>
<evidence type="ECO:0000313" key="3">
    <source>
        <dbReference type="EMBL" id="HIT58290.1"/>
    </source>
</evidence>
<dbReference type="Proteomes" id="UP000824136">
    <property type="component" value="Unassembled WGS sequence"/>
</dbReference>
<accession>A0A9D1GU21</accession>
<evidence type="ECO:0000256" key="1">
    <source>
        <dbReference type="SAM" id="MobiDB-lite"/>
    </source>
</evidence>
<reference evidence="3" key="1">
    <citation type="submission" date="2020-10" db="EMBL/GenBank/DDBJ databases">
        <authorList>
            <person name="Gilroy R."/>
        </authorList>
    </citation>
    <scope>NUCLEOTIDE SEQUENCE</scope>
    <source>
        <strain evidence="3">CHK33-4379</strain>
    </source>
</reference>
<evidence type="ECO:0000259" key="2">
    <source>
        <dbReference type="Pfam" id="PF04296"/>
    </source>
</evidence>
<gene>
    <name evidence="3" type="ORF">IAC39_00985</name>
</gene>
<dbReference type="EMBL" id="DVLL01000005">
    <property type="protein sequence ID" value="HIT58290.1"/>
    <property type="molecule type" value="Genomic_DNA"/>
</dbReference>
<dbReference type="PANTHER" id="PTHR34215">
    <property type="entry name" value="BLL0784 PROTEIN"/>
    <property type="match status" value="1"/>
</dbReference>
<dbReference type="Gene3D" id="3.30.1230.10">
    <property type="entry name" value="YlxR-like"/>
    <property type="match status" value="1"/>
</dbReference>
<dbReference type="PANTHER" id="PTHR34215:SF1">
    <property type="entry name" value="YLXR DOMAIN-CONTAINING PROTEIN"/>
    <property type="match status" value="1"/>
</dbReference>
<dbReference type="CDD" id="cd00279">
    <property type="entry name" value="YlxR"/>
    <property type="match status" value="1"/>
</dbReference>
<organism evidence="3 4">
    <name type="scientific">Candidatus Faeciplasma pullistercoris</name>
    <dbReference type="NCBI Taxonomy" id="2840800"/>
    <lineage>
        <taxon>Bacteria</taxon>
        <taxon>Bacillati</taxon>
        <taxon>Bacillota</taxon>
        <taxon>Clostridia</taxon>
        <taxon>Eubacteriales</taxon>
        <taxon>Oscillospiraceae</taxon>
        <taxon>Oscillospiraceae incertae sedis</taxon>
        <taxon>Candidatus Faeciplasma</taxon>
    </lineage>
</organism>
<evidence type="ECO:0000313" key="4">
    <source>
        <dbReference type="Proteomes" id="UP000824136"/>
    </source>
</evidence>
<comment type="caution">
    <text evidence="3">The sequence shown here is derived from an EMBL/GenBank/DDBJ whole genome shotgun (WGS) entry which is preliminary data.</text>
</comment>
<proteinExistence type="predicted"/>
<feature type="compositionally biased region" description="Basic residues" evidence="1">
    <location>
        <begin position="1"/>
        <end position="16"/>
    </location>
</feature>
<dbReference type="InterPro" id="IPR035931">
    <property type="entry name" value="YlxR-like_sf"/>
</dbReference>
<dbReference type="InterPro" id="IPR037465">
    <property type="entry name" value="YlxR"/>
</dbReference>
<reference evidence="3" key="2">
    <citation type="journal article" date="2021" name="PeerJ">
        <title>Extensive microbial diversity within the chicken gut microbiome revealed by metagenomics and culture.</title>
        <authorList>
            <person name="Gilroy R."/>
            <person name="Ravi A."/>
            <person name="Getino M."/>
            <person name="Pursley I."/>
            <person name="Horton D.L."/>
            <person name="Alikhan N.F."/>
            <person name="Baker D."/>
            <person name="Gharbi K."/>
            <person name="Hall N."/>
            <person name="Watson M."/>
            <person name="Adriaenssens E.M."/>
            <person name="Foster-Nyarko E."/>
            <person name="Jarju S."/>
            <person name="Secka A."/>
            <person name="Antonio M."/>
            <person name="Oren A."/>
            <person name="Chaudhuri R.R."/>
            <person name="La Ragione R."/>
            <person name="Hildebrand F."/>
            <person name="Pallen M.J."/>
        </authorList>
    </citation>
    <scope>NUCLEOTIDE SEQUENCE</scope>
    <source>
        <strain evidence="3">CHK33-4379</strain>
    </source>
</reference>
<name>A0A9D1GU21_9FIRM</name>
<dbReference type="InterPro" id="IPR007393">
    <property type="entry name" value="YlxR_dom"/>
</dbReference>
<dbReference type="Pfam" id="PF04296">
    <property type="entry name" value="YlxR"/>
    <property type="match status" value="1"/>
</dbReference>
<protein>
    <submittedName>
        <fullName evidence="3">YlxR family protein</fullName>
    </submittedName>
</protein>